<comment type="pathway">
    <text evidence="3 18">Phospholipid metabolism; CDP-diacylglycerol biosynthesis; CDP-diacylglycerol from sn-glycerol 3-phosphate: step 3/3.</text>
</comment>
<keyword evidence="10 18" id="KW-0808">Transferase</keyword>
<keyword evidence="9" id="KW-0444">Lipid biosynthesis</keyword>
<accession>A0A4R5W0F1</accession>
<feature type="transmembrane region" description="Helical" evidence="19">
    <location>
        <begin position="6"/>
        <end position="39"/>
    </location>
</feature>
<evidence type="ECO:0000256" key="11">
    <source>
        <dbReference type="ARBA" id="ARBA00022692"/>
    </source>
</evidence>
<gene>
    <name evidence="20" type="ORF">E2I14_11120</name>
</gene>
<evidence type="ECO:0000256" key="9">
    <source>
        <dbReference type="ARBA" id="ARBA00022516"/>
    </source>
</evidence>
<evidence type="ECO:0000256" key="3">
    <source>
        <dbReference type="ARBA" id="ARBA00005119"/>
    </source>
</evidence>
<dbReference type="UniPathway" id="UPA00557">
    <property type="reaction ID" value="UER00614"/>
</dbReference>
<evidence type="ECO:0000256" key="8">
    <source>
        <dbReference type="ARBA" id="ARBA00022475"/>
    </source>
</evidence>
<keyword evidence="17" id="KW-1208">Phospholipid metabolism</keyword>
<dbReference type="AlphaFoldDB" id="A0A4R5W0F1"/>
<feature type="transmembrane region" description="Helical" evidence="19">
    <location>
        <begin position="133"/>
        <end position="153"/>
    </location>
</feature>
<dbReference type="OrthoDB" id="9799199at2"/>
<keyword evidence="12 18" id="KW-0548">Nucleotidyltransferase</keyword>
<dbReference type="Proteomes" id="UP000294829">
    <property type="component" value="Unassembled WGS sequence"/>
</dbReference>
<evidence type="ECO:0000313" key="20">
    <source>
        <dbReference type="EMBL" id="TDK65501.1"/>
    </source>
</evidence>
<feature type="transmembrane region" description="Helical" evidence="19">
    <location>
        <begin position="108"/>
        <end position="127"/>
    </location>
</feature>
<keyword evidence="21" id="KW-1185">Reference proteome</keyword>
<feature type="transmembrane region" description="Helical" evidence="19">
    <location>
        <begin position="206"/>
        <end position="228"/>
    </location>
</feature>
<dbReference type="PANTHER" id="PTHR46382">
    <property type="entry name" value="PHOSPHATIDATE CYTIDYLYLTRANSFERASE"/>
    <property type="match status" value="1"/>
</dbReference>
<evidence type="ECO:0000256" key="16">
    <source>
        <dbReference type="ARBA" id="ARBA00023209"/>
    </source>
</evidence>
<dbReference type="RefSeq" id="WP_133328467.1">
    <property type="nucleotide sequence ID" value="NZ_SMYL01000005.1"/>
</dbReference>
<feature type="transmembrane region" description="Helical" evidence="19">
    <location>
        <begin position="51"/>
        <end position="70"/>
    </location>
</feature>
<comment type="subcellular location">
    <subcellularLocation>
        <location evidence="2">Cell membrane</location>
        <topology evidence="2">Multi-pass membrane protein</topology>
    </subcellularLocation>
</comment>
<evidence type="ECO:0000256" key="2">
    <source>
        <dbReference type="ARBA" id="ARBA00004651"/>
    </source>
</evidence>
<dbReference type="GO" id="GO:0005886">
    <property type="term" value="C:plasma membrane"/>
    <property type="evidence" value="ECO:0007669"/>
    <property type="project" value="UniProtKB-SubCell"/>
</dbReference>
<feature type="transmembrane region" description="Helical" evidence="19">
    <location>
        <begin position="76"/>
        <end position="96"/>
    </location>
</feature>
<comment type="catalytic activity">
    <reaction evidence="1 18">
        <text>a 1,2-diacyl-sn-glycero-3-phosphate + CTP + H(+) = a CDP-1,2-diacyl-sn-glycerol + diphosphate</text>
        <dbReference type="Rhea" id="RHEA:16229"/>
        <dbReference type="ChEBI" id="CHEBI:15378"/>
        <dbReference type="ChEBI" id="CHEBI:33019"/>
        <dbReference type="ChEBI" id="CHEBI:37563"/>
        <dbReference type="ChEBI" id="CHEBI:58332"/>
        <dbReference type="ChEBI" id="CHEBI:58608"/>
        <dbReference type="EC" id="2.7.7.41"/>
    </reaction>
</comment>
<dbReference type="EMBL" id="SMYL01000005">
    <property type="protein sequence ID" value="TDK65501.1"/>
    <property type="molecule type" value="Genomic_DNA"/>
</dbReference>
<proteinExistence type="inferred from homology"/>
<evidence type="ECO:0000256" key="18">
    <source>
        <dbReference type="RuleBase" id="RU003938"/>
    </source>
</evidence>
<dbReference type="PANTHER" id="PTHR46382:SF1">
    <property type="entry name" value="PHOSPHATIDATE CYTIDYLYLTRANSFERASE"/>
    <property type="match status" value="1"/>
</dbReference>
<dbReference type="PROSITE" id="PS01315">
    <property type="entry name" value="CDS"/>
    <property type="match status" value="1"/>
</dbReference>
<protein>
    <recommendedName>
        <fullName evidence="7 18">Phosphatidate cytidylyltransferase</fullName>
        <ecNumber evidence="6 18">2.7.7.41</ecNumber>
    </recommendedName>
</protein>
<comment type="pathway">
    <text evidence="4">Lipid metabolism.</text>
</comment>
<evidence type="ECO:0000256" key="4">
    <source>
        <dbReference type="ARBA" id="ARBA00005189"/>
    </source>
</evidence>
<keyword evidence="13 19" id="KW-1133">Transmembrane helix</keyword>
<evidence type="ECO:0000256" key="1">
    <source>
        <dbReference type="ARBA" id="ARBA00001698"/>
    </source>
</evidence>
<name>A0A4R5W0F1_9BURK</name>
<reference evidence="20 21" key="1">
    <citation type="submission" date="2019-03" db="EMBL/GenBank/DDBJ databases">
        <title>Sapientia aquatica gen. nov., sp. nov., isolated from a crater lake.</title>
        <authorList>
            <person name="Felfoldi T."/>
            <person name="Szabo A."/>
            <person name="Toth E."/>
            <person name="Schumann P."/>
            <person name="Keki Z."/>
            <person name="Marialigeti K."/>
            <person name="Mathe I."/>
        </authorList>
    </citation>
    <scope>NUCLEOTIDE SEQUENCE [LARGE SCALE GENOMIC DNA]</scope>
    <source>
        <strain evidence="20 21">SA-152</strain>
    </source>
</reference>
<dbReference type="InterPro" id="IPR000374">
    <property type="entry name" value="PC_trans"/>
</dbReference>
<evidence type="ECO:0000256" key="13">
    <source>
        <dbReference type="ARBA" id="ARBA00022989"/>
    </source>
</evidence>
<organism evidence="20 21">
    <name type="scientific">Sapientia aquatica</name>
    <dbReference type="NCBI Taxonomy" id="1549640"/>
    <lineage>
        <taxon>Bacteria</taxon>
        <taxon>Pseudomonadati</taxon>
        <taxon>Pseudomonadota</taxon>
        <taxon>Betaproteobacteria</taxon>
        <taxon>Burkholderiales</taxon>
        <taxon>Oxalobacteraceae</taxon>
        <taxon>Sapientia</taxon>
    </lineage>
</organism>
<dbReference type="Pfam" id="PF01148">
    <property type="entry name" value="CTP_transf_1"/>
    <property type="match status" value="1"/>
</dbReference>
<keyword evidence="16" id="KW-0594">Phospholipid biosynthesis</keyword>
<comment type="caution">
    <text evidence="20">The sequence shown here is derived from an EMBL/GenBank/DDBJ whole genome shotgun (WGS) entry which is preliminary data.</text>
</comment>
<evidence type="ECO:0000256" key="5">
    <source>
        <dbReference type="ARBA" id="ARBA00010185"/>
    </source>
</evidence>
<keyword evidence="14" id="KW-0443">Lipid metabolism</keyword>
<evidence type="ECO:0000256" key="12">
    <source>
        <dbReference type="ARBA" id="ARBA00022695"/>
    </source>
</evidence>
<comment type="similarity">
    <text evidence="5 18">Belongs to the CDS family.</text>
</comment>
<evidence type="ECO:0000256" key="6">
    <source>
        <dbReference type="ARBA" id="ARBA00012487"/>
    </source>
</evidence>
<dbReference type="EC" id="2.7.7.41" evidence="6 18"/>
<keyword evidence="8" id="KW-1003">Cell membrane</keyword>
<evidence type="ECO:0000313" key="21">
    <source>
        <dbReference type="Proteomes" id="UP000294829"/>
    </source>
</evidence>
<evidence type="ECO:0000256" key="10">
    <source>
        <dbReference type="ARBA" id="ARBA00022679"/>
    </source>
</evidence>
<keyword evidence="15 19" id="KW-0472">Membrane</keyword>
<keyword evidence="11 18" id="KW-0812">Transmembrane</keyword>
<evidence type="ECO:0000256" key="17">
    <source>
        <dbReference type="ARBA" id="ARBA00023264"/>
    </source>
</evidence>
<evidence type="ECO:0000256" key="19">
    <source>
        <dbReference type="SAM" id="Phobius"/>
    </source>
</evidence>
<dbReference type="GO" id="GO:0016024">
    <property type="term" value="P:CDP-diacylglycerol biosynthetic process"/>
    <property type="evidence" value="ECO:0007669"/>
    <property type="project" value="UniProtKB-UniPathway"/>
</dbReference>
<evidence type="ECO:0000256" key="7">
    <source>
        <dbReference type="ARBA" id="ARBA00019373"/>
    </source>
</evidence>
<sequence length="274" mass="29829">MLKTRIITAIVLLAVLLPVLFFGSPTAIRLLCALFFGAACWESLRLFGHHFIIPTAVIWTGIFIWLAWMGVGPQLLLIWAISAAAWIGKFIPSLKFGLPRLNSGSNRIFSALYLISILACFLAMLKFQQHSTSYLLSVLIIVWVADVGAYFSGKALGRRKLAPTISPGKSWEGAIGGWLSVLVLSVASTQIPALQDSFPVMLQQRWGWLGLAIMLSLLTSASVVGDLVESQLKRRAEMKDSSNLLPGHGGVLDRIDALISVLPFAILLEIASKS</sequence>
<evidence type="ECO:0000256" key="14">
    <source>
        <dbReference type="ARBA" id="ARBA00023098"/>
    </source>
</evidence>
<dbReference type="GO" id="GO:0004605">
    <property type="term" value="F:phosphatidate cytidylyltransferase activity"/>
    <property type="evidence" value="ECO:0007669"/>
    <property type="project" value="UniProtKB-EC"/>
</dbReference>
<evidence type="ECO:0000256" key="15">
    <source>
        <dbReference type="ARBA" id="ARBA00023136"/>
    </source>
</evidence>